<name>A0ACC2M355_PERAE</name>
<accession>A0ACC2M355</accession>
<evidence type="ECO:0000313" key="2">
    <source>
        <dbReference type="Proteomes" id="UP001234297"/>
    </source>
</evidence>
<dbReference type="EMBL" id="CM056813">
    <property type="protein sequence ID" value="KAJ8640090.1"/>
    <property type="molecule type" value="Genomic_DNA"/>
</dbReference>
<reference evidence="1 2" key="1">
    <citation type="journal article" date="2022" name="Hortic Res">
        <title>A haplotype resolved chromosomal level avocado genome allows analysis of novel avocado genes.</title>
        <authorList>
            <person name="Nath O."/>
            <person name="Fletcher S.J."/>
            <person name="Hayward A."/>
            <person name="Shaw L.M."/>
            <person name="Masouleh A.K."/>
            <person name="Furtado A."/>
            <person name="Henry R.J."/>
            <person name="Mitter N."/>
        </authorList>
    </citation>
    <scope>NUCLEOTIDE SEQUENCE [LARGE SCALE GENOMIC DNA]</scope>
    <source>
        <strain evidence="2">cv. Hass</strain>
    </source>
</reference>
<dbReference type="Proteomes" id="UP001234297">
    <property type="component" value="Chromosome 5"/>
</dbReference>
<sequence>MVKSVLEEEDLLQMAHNISSPVSGPVALTACTAMAVFYVAILYSPTLVLRLPPPVSLQNFLIRRFLCAIVSSILSVFLCALLLPIKSFWETSSIFGVYGIRADHLWQAVLLPLSLTSLMYAGSFASKFLFLMGTWKDDKRDGEARLFKCITPQWLLGWIHSISSNVLAWRTYVVAPLSEELVFRACMIPLLLCGGFKTYNIIFLSPIFFSLAHLNHFLELYYQQNYSFLKVALMLGLQLGYTVIFGSYASFLFIRTGHLLAPIVAHVFCNVMGLPMLSSTQGKGVTTVSFLVGMLCFLWLLFPATSPDLYNDRLDNCRCWHAFCNWK</sequence>
<gene>
    <name evidence="1" type="ORF">MRB53_016784</name>
</gene>
<comment type="caution">
    <text evidence="1">The sequence shown here is derived from an EMBL/GenBank/DDBJ whole genome shotgun (WGS) entry which is preliminary data.</text>
</comment>
<evidence type="ECO:0000313" key="1">
    <source>
        <dbReference type="EMBL" id="KAJ8640090.1"/>
    </source>
</evidence>
<proteinExistence type="predicted"/>
<organism evidence="1 2">
    <name type="scientific">Persea americana</name>
    <name type="common">Avocado</name>
    <dbReference type="NCBI Taxonomy" id="3435"/>
    <lineage>
        <taxon>Eukaryota</taxon>
        <taxon>Viridiplantae</taxon>
        <taxon>Streptophyta</taxon>
        <taxon>Embryophyta</taxon>
        <taxon>Tracheophyta</taxon>
        <taxon>Spermatophyta</taxon>
        <taxon>Magnoliopsida</taxon>
        <taxon>Magnoliidae</taxon>
        <taxon>Laurales</taxon>
        <taxon>Lauraceae</taxon>
        <taxon>Persea</taxon>
    </lineage>
</organism>
<protein>
    <submittedName>
        <fullName evidence="1">Uncharacterized protein</fullName>
    </submittedName>
</protein>
<keyword evidence="2" id="KW-1185">Reference proteome</keyword>